<dbReference type="PANTHER" id="PTHR44757">
    <property type="entry name" value="DIGUANYLATE CYCLASE DGCP"/>
    <property type="match status" value="1"/>
</dbReference>
<dbReference type="Pfam" id="PF00072">
    <property type="entry name" value="Response_reg"/>
    <property type="match status" value="1"/>
</dbReference>
<keyword evidence="6" id="KW-0677">Repeat</keyword>
<dbReference type="FunFam" id="3.30.450.20:FF:000088">
    <property type="entry name" value="Sensory transduction histidine kinase"/>
    <property type="match status" value="1"/>
</dbReference>
<comment type="caution">
    <text evidence="17">The sequence shown here is derived from an EMBL/GenBank/DDBJ whole genome shotgun (WGS) entry which is preliminary data.</text>
</comment>
<dbReference type="GO" id="GO:0016301">
    <property type="term" value="F:kinase activity"/>
    <property type="evidence" value="ECO:0007669"/>
    <property type="project" value="UniProtKB-KW"/>
</dbReference>
<dbReference type="InterPro" id="IPR001789">
    <property type="entry name" value="Sig_transdc_resp-reg_receiver"/>
</dbReference>
<dbReference type="SMART" id="SM00086">
    <property type="entry name" value="PAC"/>
    <property type="match status" value="1"/>
</dbReference>
<evidence type="ECO:0000256" key="9">
    <source>
        <dbReference type="ARBA" id="ARBA00023136"/>
    </source>
</evidence>
<evidence type="ECO:0000313" key="18">
    <source>
        <dbReference type="Proteomes" id="UP000034954"/>
    </source>
</evidence>
<sequence>MKAPLRVLVVDDSMDDVELMLRELRRGGYEPLFERVETAAAMKMMLDAQEWDVVLADHSMPFFSSFGALTQLQLSGQDMPFIIVSGSIGEELAVSSMKAGAHDYIMKDNLTRLVPAIERELIEVEERRRRRLAEAALRKNEASLANAQRIAHLGNWEWDIGKNEVRWSDEVYRIFGLVPSACSTTYEAFLDFVHPADREFVRQSVRDALYEEKPYRIDYRIVLPGGFERVVQAQAEVVFDDTGRAIQMNGVVQDITERKQLERELRALNESLEQRVAERTSALMRVNEELQCEIEERKRIEERIRHMAFHDSLTALPNRILFNDRLTIALAHAQRMDEILAVLFLDLDRFKAVNDALGHTMGDQLLREVADRLKSCVREEDTVARFGGDEFTLLMVGITQVDHVTNIACKILNAFKRTWSISKHELYITASIGIAIYPNHGDSAEILLRNADAAMYCAKEQGKNTYQFYTAAMHAKSFDKMLLECNLHRALEREEFDVYYQPLVSINTGLVVGMEALVRWRHPERGLVLPDEFLALSENTRLIVFIDELVLYTVCKQCKVWQDEGHQPCL</sequence>
<dbReference type="SUPFAM" id="SSF141868">
    <property type="entry name" value="EAL domain-like"/>
    <property type="match status" value="1"/>
</dbReference>
<dbReference type="Gene3D" id="3.30.70.270">
    <property type="match status" value="1"/>
</dbReference>
<evidence type="ECO:0000256" key="5">
    <source>
        <dbReference type="ARBA" id="ARBA00022692"/>
    </source>
</evidence>
<dbReference type="FunFam" id="3.30.70.270:FF:000001">
    <property type="entry name" value="Diguanylate cyclase domain protein"/>
    <property type="match status" value="1"/>
</dbReference>
<feature type="domain" description="GGDEF" evidence="16">
    <location>
        <begin position="338"/>
        <end position="471"/>
    </location>
</feature>
<reference evidence="17 18" key="1">
    <citation type="journal article" date="2013" name="BMC Microbiol.">
        <title>Identification of the type II cytochrome c maturation pathway in anammox bacteria by comparative genomics.</title>
        <authorList>
            <person name="Ferousi C."/>
            <person name="Speth D.R."/>
            <person name="Reimann J."/>
            <person name="Op den Camp H.J."/>
            <person name="Allen J.W."/>
            <person name="Keltjens J.T."/>
            <person name="Jetten M.S."/>
        </authorList>
    </citation>
    <scope>NUCLEOTIDE SEQUENCE [LARGE SCALE GENOMIC DNA]</scope>
    <source>
        <strain evidence="17">RU1</strain>
    </source>
</reference>
<evidence type="ECO:0000256" key="6">
    <source>
        <dbReference type="ARBA" id="ARBA00022737"/>
    </source>
</evidence>
<comment type="subcellular location">
    <subcellularLocation>
        <location evidence="1">Cell inner membrane</location>
        <topology evidence="1">Multi-pass membrane protein</topology>
    </subcellularLocation>
</comment>
<dbReference type="SMART" id="SM00267">
    <property type="entry name" value="GGDEF"/>
    <property type="match status" value="1"/>
</dbReference>
<keyword evidence="4" id="KW-0808">Transferase</keyword>
<dbReference type="InterPro" id="IPR029787">
    <property type="entry name" value="Nucleotide_cyclase"/>
</dbReference>
<dbReference type="PROSITE" id="PS50887">
    <property type="entry name" value="GGDEF"/>
    <property type="match status" value="1"/>
</dbReference>
<protein>
    <submittedName>
        <fullName evidence="17">Two-component sensor kinase</fullName>
    </submittedName>
</protein>
<evidence type="ECO:0000259" key="13">
    <source>
        <dbReference type="PROSITE" id="PS50112"/>
    </source>
</evidence>
<dbReference type="InterPro" id="IPR000160">
    <property type="entry name" value="GGDEF_dom"/>
</dbReference>
<evidence type="ECO:0000256" key="7">
    <source>
        <dbReference type="ARBA" id="ARBA00022741"/>
    </source>
</evidence>
<dbReference type="Gene3D" id="3.40.50.2300">
    <property type="match status" value="1"/>
</dbReference>
<dbReference type="InterPro" id="IPR001610">
    <property type="entry name" value="PAC"/>
</dbReference>
<feature type="domain" description="PAS" evidence="13">
    <location>
        <begin position="167"/>
        <end position="212"/>
    </location>
</feature>
<evidence type="ECO:0000256" key="1">
    <source>
        <dbReference type="ARBA" id="ARBA00004429"/>
    </source>
</evidence>
<dbReference type="Proteomes" id="UP000034954">
    <property type="component" value="Unassembled WGS sequence"/>
</dbReference>
<keyword evidence="18" id="KW-1185">Reference proteome</keyword>
<dbReference type="Gene3D" id="3.20.20.450">
    <property type="entry name" value="EAL domain"/>
    <property type="match status" value="1"/>
</dbReference>
<keyword evidence="2" id="KW-1003">Cell membrane</keyword>
<dbReference type="InterPro" id="IPR000700">
    <property type="entry name" value="PAS-assoc_C"/>
</dbReference>
<organism evidence="17 18">
    <name type="scientific">Candidatus Brocadia fulgida</name>
    <dbReference type="NCBI Taxonomy" id="380242"/>
    <lineage>
        <taxon>Bacteria</taxon>
        <taxon>Pseudomonadati</taxon>
        <taxon>Planctomycetota</taxon>
        <taxon>Candidatus Brocadiia</taxon>
        <taxon>Candidatus Brocadiales</taxon>
        <taxon>Candidatus Brocadiaceae</taxon>
        <taxon>Candidatus Brocadia</taxon>
    </lineage>
</organism>
<evidence type="ECO:0000259" key="15">
    <source>
        <dbReference type="PROSITE" id="PS50883"/>
    </source>
</evidence>
<keyword evidence="11" id="KW-0175">Coiled coil</keyword>
<dbReference type="PROSITE" id="PS50883">
    <property type="entry name" value="EAL"/>
    <property type="match status" value="1"/>
</dbReference>
<feature type="domain" description="EAL" evidence="15">
    <location>
        <begin position="480"/>
        <end position="570"/>
    </location>
</feature>
<dbReference type="InterPro" id="IPR035919">
    <property type="entry name" value="EAL_sf"/>
</dbReference>
<dbReference type="PATRIC" id="fig|380242.3.peg.1930"/>
<dbReference type="GO" id="GO:0000166">
    <property type="term" value="F:nucleotide binding"/>
    <property type="evidence" value="ECO:0007669"/>
    <property type="project" value="UniProtKB-KW"/>
</dbReference>
<dbReference type="InterPro" id="IPR035965">
    <property type="entry name" value="PAS-like_dom_sf"/>
</dbReference>
<dbReference type="CDD" id="cd00130">
    <property type="entry name" value="PAS"/>
    <property type="match status" value="1"/>
</dbReference>
<dbReference type="Pfam" id="PF00563">
    <property type="entry name" value="EAL"/>
    <property type="match status" value="1"/>
</dbReference>
<accession>A0A0M2UZ24</accession>
<dbReference type="SUPFAM" id="SSF55785">
    <property type="entry name" value="PYP-like sensor domain (PAS domain)"/>
    <property type="match status" value="1"/>
</dbReference>
<evidence type="ECO:0000256" key="10">
    <source>
        <dbReference type="PROSITE-ProRule" id="PRU00169"/>
    </source>
</evidence>
<dbReference type="Gene3D" id="2.10.70.100">
    <property type="match status" value="1"/>
</dbReference>
<dbReference type="InterPro" id="IPR043128">
    <property type="entry name" value="Rev_trsase/Diguanyl_cyclase"/>
</dbReference>
<keyword evidence="3" id="KW-0997">Cell inner membrane</keyword>
<dbReference type="InterPro" id="IPR011006">
    <property type="entry name" value="CheY-like_superfamily"/>
</dbReference>
<evidence type="ECO:0000256" key="4">
    <source>
        <dbReference type="ARBA" id="ARBA00022679"/>
    </source>
</evidence>
<dbReference type="AlphaFoldDB" id="A0A0M2UZ24"/>
<dbReference type="Pfam" id="PF00990">
    <property type="entry name" value="GGDEF"/>
    <property type="match status" value="1"/>
</dbReference>
<dbReference type="GO" id="GO:0005886">
    <property type="term" value="C:plasma membrane"/>
    <property type="evidence" value="ECO:0007669"/>
    <property type="project" value="UniProtKB-SubCell"/>
</dbReference>
<dbReference type="CDD" id="cd01948">
    <property type="entry name" value="EAL"/>
    <property type="match status" value="1"/>
</dbReference>
<dbReference type="SUPFAM" id="SSF55073">
    <property type="entry name" value="Nucleotide cyclase"/>
    <property type="match status" value="1"/>
</dbReference>
<dbReference type="PROSITE" id="PS50113">
    <property type="entry name" value="PAC"/>
    <property type="match status" value="1"/>
</dbReference>
<name>A0A0M2UZ24_9BACT</name>
<dbReference type="FunFam" id="2.10.70.100:FF:000001">
    <property type="entry name" value="Sensory transduction histidine kinase"/>
    <property type="match status" value="1"/>
</dbReference>
<dbReference type="InterPro" id="IPR001633">
    <property type="entry name" value="EAL_dom"/>
</dbReference>
<dbReference type="Gene3D" id="3.30.450.20">
    <property type="entry name" value="PAS domain"/>
    <property type="match status" value="1"/>
</dbReference>
<evidence type="ECO:0000256" key="3">
    <source>
        <dbReference type="ARBA" id="ARBA00022519"/>
    </source>
</evidence>
<feature type="domain" description="PAC" evidence="14">
    <location>
        <begin position="215"/>
        <end position="267"/>
    </location>
</feature>
<dbReference type="NCBIfam" id="TIGR00229">
    <property type="entry name" value="sensory_box"/>
    <property type="match status" value="1"/>
</dbReference>
<dbReference type="InterPro" id="IPR013655">
    <property type="entry name" value="PAS_fold_3"/>
</dbReference>
<evidence type="ECO:0000313" key="17">
    <source>
        <dbReference type="EMBL" id="KKO19719.1"/>
    </source>
</evidence>
<dbReference type="PROSITE" id="PS50112">
    <property type="entry name" value="PAS"/>
    <property type="match status" value="1"/>
</dbReference>
<dbReference type="InterPro" id="IPR052155">
    <property type="entry name" value="Biofilm_reg_signaling"/>
</dbReference>
<evidence type="ECO:0000256" key="11">
    <source>
        <dbReference type="SAM" id="Coils"/>
    </source>
</evidence>
<keyword evidence="5" id="KW-0812">Transmembrane</keyword>
<keyword evidence="7" id="KW-0547">Nucleotide-binding</keyword>
<dbReference type="Pfam" id="PF08447">
    <property type="entry name" value="PAS_3"/>
    <property type="match status" value="1"/>
</dbReference>
<evidence type="ECO:0000259" key="14">
    <source>
        <dbReference type="PROSITE" id="PS50113"/>
    </source>
</evidence>
<evidence type="ECO:0000256" key="8">
    <source>
        <dbReference type="ARBA" id="ARBA00022989"/>
    </source>
</evidence>
<evidence type="ECO:0000259" key="16">
    <source>
        <dbReference type="PROSITE" id="PS50887"/>
    </source>
</evidence>
<dbReference type="CDD" id="cd00156">
    <property type="entry name" value="REC"/>
    <property type="match status" value="1"/>
</dbReference>
<feature type="domain" description="Response regulatory" evidence="12">
    <location>
        <begin position="6"/>
        <end position="122"/>
    </location>
</feature>
<evidence type="ECO:0000259" key="12">
    <source>
        <dbReference type="PROSITE" id="PS50110"/>
    </source>
</evidence>
<evidence type="ECO:0000256" key="2">
    <source>
        <dbReference type="ARBA" id="ARBA00022475"/>
    </source>
</evidence>
<feature type="modified residue" description="4-aspartylphosphate" evidence="10">
    <location>
        <position position="57"/>
    </location>
</feature>
<gene>
    <name evidence="17" type="ORF">BROFUL_01567</name>
</gene>
<dbReference type="InterPro" id="IPR000014">
    <property type="entry name" value="PAS"/>
</dbReference>
<dbReference type="GO" id="GO:0000160">
    <property type="term" value="P:phosphorelay signal transduction system"/>
    <property type="evidence" value="ECO:0007669"/>
    <property type="project" value="InterPro"/>
</dbReference>
<feature type="coiled-coil region" evidence="11">
    <location>
        <begin position="251"/>
        <end position="303"/>
    </location>
</feature>
<keyword evidence="17" id="KW-0418">Kinase</keyword>
<keyword evidence="8" id="KW-1133">Transmembrane helix</keyword>
<dbReference type="SUPFAM" id="SSF52172">
    <property type="entry name" value="CheY-like"/>
    <property type="match status" value="1"/>
</dbReference>
<keyword evidence="9" id="KW-0472">Membrane</keyword>
<dbReference type="EMBL" id="LAQJ01000164">
    <property type="protein sequence ID" value="KKO19719.1"/>
    <property type="molecule type" value="Genomic_DNA"/>
</dbReference>
<keyword evidence="10" id="KW-0597">Phosphoprotein</keyword>
<dbReference type="CDD" id="cd01949">
    <property type="entry name" value="GGDEF"/>
    <property type="match status" value="1"/>
</dbReference>
<dbReference type="PROSITE" id="PS50110">
    <property type="entry name" value="RESPONSE_REGULATORY"/>
    <property type="match status" value="1"/>
</dbReference>
<dbReference type="PANTHER" id="PTHR44757:SF2">
    <property type="entry name" value="BIOFILM ARCHITECTURE MAINTENANCE PROTEIN MBAA"/>
    <property type="match status" value="1"/>
</dbReference>
<proteinExistence type="predicted"/>
<dbReference type="NCBIfam" id="TIGR00254">
    <property type="entry name" value="GGDEF"/>
    <property type="match status" value="1"/>
</dbReference>
<dbReference type="SMART" id="SM00448">
    <property type="entry name" value="REC"/>
    <property type="match status" value="1"/>
</dbReference>